<organism evidence="8 9">
    <name type="scientific">Dyadobacter koreensis</name>
    <dbReference type="NCBI Taxonomy" id="408657"/>
    <lineage>
        <taxon>Bacteria</taxon>
        <taxon>Pseudomonadati</taxon>
        <taxon>Bacteroidota</taxon>
        <taxon>Cytophagia</taxon>
        <taxon>Cytophagales</taxon>
        <taxon>Spirosomataceae</taxon>
        <taxon>Dyadobacter</taxon>
    </lineage>
</organism>
<evidence type="ECO:0000256" key="4">
    <source>
        <dbReference type="ARBA" id="ARBA00022989"/>
    </source>
</evidence>
<comment type="subcellular location">
    <subcellularLocation>
        <location evidence="1">Membrane</location>
        <topology evidence="1">Multi-pass membrane protein</topology>
    </subcellularLocation>
</comment>
<dbReference type="InterPro" id="IPR000620">
    <property type="entry name" value="EamA_dom"/>
</dbReference>
<dbReference type="InterPro" id="IPR050638">
    <property type="entry name" value="AA-Vitamin_Transporters"/>
</dbReference>
<evidence type="ECO:0000256" key="6">
    <source>
        <dbReference type="SAM" id="Phobius"/>
    </source>
</evidence>
<comment type="similarity">
    <text evidence="2">Belongs to the EamA transporter family.</text>
</comment>
<feature type="transmembrane region" description="Helical" evidence="6">
    <location>
        <begin position="273"/>
        <end position="293"/>
    </location>
</feature>
<keyword evidence="5 6" id="KW-0472">Membrane</keyword>
<accession>A0A1H6V988</accession>
<evidence type="ECO:0000256" key="3">
    <source>
        <dbReference type="ARBA" id="ARBA00022692"/>
    </source>
</evidence>
<feature type="transmembrane region" description="Helical" evidence="6">
    <location>
        <begin position="250"/>
        <end position="267"/>
    </location>
</feature>
<keyword evidence="3 6" id="KW-0812">Transmembrane</keyword>
<evidence type="ECO:0000259" key="7">
    <source>
        <dbReference type="Pfam" id="PF00892"/>
    </source>
</evidence>
<dbReference type="PANTHER" id="PTHR32322">
    <property type="entry name" value="INNER MEMBRANE TRANSPORTER"/>
    <property type="match status" value="1"/>
</dbReference>
<sequence length="300" mass="33074">MNPNFRAYAALILVCFFWGTTYLVARIGVAGFPAFMFMGIRNTIAGTLLLAFLFISGNEKNWDWRDARLQIIPGLCLITFGTGIVGWAVRYIPSSLAALICSLIPIFTIILNLMLRKNEKVNWQIMAGMLLGFSGVVLTFSDNLEFVHDKDGLKGILVALFSCISWCFGGLYTQAYKSNSSAFFNAGVQMLTGGIGLFALSIFNEDWNHIPAMNNTSLLALLYLICFGSILAFGAYLYAMSKLPAGLVSVYAYVNPLVAILLGFIILNEKLTWYTIIAFSVTMTGVFLVKSGYGLQQRKV</sequence>
<feature type="transmembrane region" description="Helical" evidence="6">
    <location>
        <begin position="67"/>
        <end position="89"/>
    </location>
</feature>
<dbReference type="AlphaFoldDB" id="A0A1H6V988"/>
<feature type="domain" description="EamA" evidence="7">
    <location>
        <begin position="7"/>
        <end position="140"/>
    </location>
</feature>
<dbReference type="SUPFAM" id="SSF103481">
    <property type="entry name" value="Multidrug resistance efflux transporter EmrE"/>
    <property type="match status" value="2"/>
</dbReference>
<dbReference type="GO" id="GO:0016020">
    <property type="term" value="C:membrane"/>
    <property type="evidence" value="ECO:0007669"/>
    <property type="project" value="UniProtKB-SubCell"/>
</dbReference>
<name>A0A1H6V988_9BACT</name>
<keyword evidence="4 6" id="KW-1133">Transmembrane helix</keyword>
<proteinExistence type="inferred from homology"/>
<feature type="transmembrane region" description="Helical" evidence="6">
    <location>
        <begin position="95"/>
        <end position="114"/>
    </location>
</feature>
<dbReference type="RefSeq" id="WP_090335791.1">
    <property type="nucleotide sequence ID" value="NZ_FNXY01000004.1"/>
</dbReference>
<evidence type="ECO:0000313" key="9">
    <source>
        <dbReference type="Proteomes" id="UP000199532"/>
    </source>
</evidence>
<dbReference type="Proteomes" id="UP000199532">
    <property type="component" value="Unassembled WGS sequence"/>
</dbReference>
<feature type="transmembrane region" description="Helical" evidence="6">
    <location>
        <begin position="121"/>
        <end position="140"/>
    </location>
</feature>
<dbReference type="Gene3D" id="1.10.3730.20">
    <property type="match status" value="1"/>
</dbReference>
<dbReference type="EMBL" id="FNXY01000004">
    <property type="protein sequence ID" value="SEI97230.1"/>
    <property type="molecule type" value="Genomic_DNA"/>
</dbReference>
<evidence type="ECO:0000256" key="2">
    <source>
        <dbReference type="ARBA" id="ARBA00007362"/>
    </source>
</evidence>
<dbReference type="Pfam" id="PF00892">
    <property type="entry name" value="EamA"/>
    <property type="match status" value="2"/>
</dbReference>
<dbReference type="PANTHER" id="PTHR32322:SF2">
    <property type="entry name" value="EAMA DOMAIN-CONTAINING PROTEIN"/>
    <property type="match status" value="1"/>
</dbReference>
<keyword evidence="9" id="KW-1185">Reference proteome</keyword>
<feature type="transmembrane region" description="Helical" evidence="6">
    <location>
        <begin position="7"/>
        <end position="29"/>
    </location>
</feature>
<dbReference type="STRING" id="408657.SAMN04487995_2815"/>
<gene>
    <name evidence="8" type="ORF">SAMN04487995_2815</name>
</gene>
<evidence type="ECO:0000313" key="8">
    <source>
        <dbReference type="EMBL" id="SEI97230.1"/>
    </source>
</evidence>
<feature type="transmembrane region" description="Helical" evidence="6">
    <location>
        <begin position="152"/>
        <end position="171"/>
    </location>
</feature>
<evidence type="ECO:0000256" key="5">
    <source>
        <dbReference type="ARBA" id="ARBA00023136"/>
    </source>
</evidence>
<feature type="transmembrane region" description="Helical" evidence="6">
    <location>
        <begin position="183"/>
        <end position="203"/>
    </location>
</feature>
<protein>
    <submittedName>
        <fullName evidence="8">Permease of the drug/metabolite transporter (DMT) superfamily</fullName>
    </submittedName>
</protein>
<dbReference type="InterPro" id="IPR037185">
    <property type="entry name" value="EmrE-like"/>
</dbReference>
<dbReference type="OrthoDB" id="9812547at2"/>
<reference evidence="8 9" key="1">
    <citation type="submission" date="2016-10" db="EMBL/GenBank/DDBJ databases">
        <authorList>
            <person name="de Groot N.N."/>
        </authorList>
    </citation>
    <scope>NUCLEOTIDE SEQUENCE [LARGE SCALE GENOMIC DNA]</scope>
    <source>
        <strain evidence="8 9">DSM 19938</strain>
    </source>
</reference>
<evidence type="ECO:0000256" key="1">
    <source>
        <dbReference type="ARBA" id="ARBA00004141"/>
    </source>
</evidence>
<feature type="transmembrane region" description="Helical" evidence="6">
    <location>
        <begin position="218"/>
        <end position="238"/>
    </location>
</feature>
<feature type="transmembrane region" description="Helical" evidence="6">
    <location>
        <begin position="35"/>
        <end position="55"/>
    </location>
</feature>
<feature type="domain" description="EamA" evidence="7">
    <location>
        <begin position="154"/>
        <end position="289"/>
    </location>
</feature>